<dbReference type="Proteomes" id="UP000241769">
    <property type="component" value="Unassembled WGS sequence"/>
</dbReference>
<comment type="caution">
    <text evidence="1">The sequence shown here is derived from an EMBL/GenBank/DDBJ whole genome shotgun (WGS) entry which is preliminary data.</text>
</comment>
<evidence type="ECO:0000313" key="2">
    <source>
        <dbReference type="Proteomes" id="UP000241769"/>
    </source>
</evidence>
<evidence type="ECO:0000313" key="1">
    <source>
        <dbReference type="EMBL" id="PRP87275.1"/>
    </source>
</evidence>
<proteinExistence type="predicted"/>
<dbReference type="EMBL" id="MDYQ01000021">
    <property type="protein sequence ID" value="PRP87275.1"/>
    <property type="molecule type" value="Genomic_DNA"/>
</dbReference>
<keyword evidence="2" id="KW-1185">Reference proteome</keyword>
<reference evidence="1 2" key="1">
    <citation type="journal article" date="2018" name="Genome Biol. Evol.">
        <title>Multiple Roots of Fruiting Body Formation in Amoebozoa.</title>
        <authorList>
            <person name="Hillmann F."/>
            <person name="Forbes G."/>
            <person name="Novohradska S."/>
            <person name="Ferling I."/>
            <person name="Riege K."/>
            <person name="Groth M."/>
            <person name="Westermann M."/>
            <person name="Marz M."/>
            <person name="Spaller T."/>
            <person name="Winckler T."/>
            <person name="Schaap P."/>
            <person name="Glockner G."/>
        </authorList>
    </citation>
    <scope>NUCLEOTIDE SEQUENCE [LARGE SCALE GENOMIC DNA]</scope>
    <source>
        <strain evidence="1 2">Jena</strain>
    </source>
</reference>
<protein>
    <submittedName>
        <fullName evidence="1">Uncharacterized protein</fullName>
    </submittedName>
</protein>
<gene>
    <name evidence="1" type="ORF">PROFUN_01537</name>
</gene>
<dbReference type="AlphaFoldDB" id="A0A2P6NTH3"/>
<accession>A0A2P6NTH3</accession>
<sequence length="160" mass="18166">MPSTEKRSINSAVRSPDTKQVAEWKKSHILYEKLFAAIKNQINDLDEKDRNRQMWLSLISPYEKLKSLRAKGVMIGKKAFATARKHAKHTGAGSLVAKPQPPTIPTSAEAKEAIQMHLVENSRPTVDEFTSRMGVPQNIIRTLLDTTEAIYYSYHNKYII</sequence>
<dbReference type="InParanoid" id="A0A2P6NTH3"/>
<name>A0A2P6NTH3_9EUKA</name>
<organism evidence="1 2">
    <name type="scientific">Planoprotostelium fungivorum</name>
    <dbReference type="NCBI Taxonomy" id="1890364"/>
    <lineage>
        <taxon>Eukaryota</taxon>
        <taxon>Amoebozoa</taxon>
        <taxon>Evosea</taxon>
        <taxon>Variosea</taxon>
        <taxon>Cavosteliida</taxon>
        <taxon>Cavosteliaceae</taxon>
        <taxon>Planoprotostelium</taxon>
    </lineage>
</organism>